<proteinExistence type="predicted"/>
<organism evidence="1 2">
    <name type="scientific">Actinoallomurus vinaceus</name>
    <dbReference type="NCBI Taxonomy" id="1080074"/>
    <lineage>
        <taxon>Bacteria</taxon>
        <taxon>Bacillati</taxon>
        <taxon>Actinomycetota</taxon>
        <taxon>Actinomycetes</taxon>
        <taxon>Streptosporangiales</taxon>
        <taxon>Thermomonosporaceae</taxon>
        <taxon>Actinoallomurus</taxon>
    </lineage>
</organism>
<evidence type="ECO:0000313" key="2">
    <source>
        <dbReference type="Proteomes" id="UP001501442"/>
    </source>
</evidence>
<evidence type="ECO:0008006" key="3">
    <source>
        <dbReference type="Google" id="ProtNLM"/>
    </source>
</evidence>
<reference evidence="2" key="1">
    <citation type="journal article" date="2019" name="Int. J. Syst. Evol. Microbiol.">
        <title>The Global Catalogue of Microorganisms (GCM) 10K type strain sequencing project: providing services to taxonomists for standard genome sequencing and annotation.</title>
        <authorList>
            <consortium name="The Broad Institute Genomics Platform"/>
            <consortium name="The Broad Institute Genome Sequencing Center for Infectious Disease"/>
            <person name="Wu L."/>
            <person name="Ma J."/>
        </authorList>
    </citation>
    <scope>NUCLEOTIDE SEQUENCE [LARGE SCALE GENOMIC DNA]</scope>
    <source>
        <strain evidence="2">JCM 17939</strain>
    </source>
</reference>
<keyword evidence="2" id="KW-1185">Reference proteome</keyword>
<accession>A0ABP8U9D9</accession>
<comment type="caution">
    <text evidence="1">The sequence shown here is derived from an EMBL/GenBank/DDBJ whole genome shotgun (WGS) entry which is preliminary data.</text>
</comment>
<dbReference type="Proteomes" id="UP001501442">
    <property type="component" value="Unassembled WGS sequence"/>
</dbReference>
<name>A0ABP8U9D9_9ACTN</name>
<dbReference type="RefSeq" id="WP_345432131.1">
    <property type="nucleotide sequence ID" value="NZ_BAABHK010000004.1"/>
</dbReference>
<protein>
    <recommendedName>
        <fullName evidence="3">DUF222 domain-containing protein</fullName>
    </recommendedName>
</protein>
<sequence length="257" mass="27949">MSTGTVPDPESSGIAAVTAIELEIRAERARLADQYGQDLPDGTCSYPHQQRVAMLTSKDRARAAASGELTWHQILRTELAAASAETDPAKLRTEVIHLAAAALAWAEAIDRREITAGALDGPVDVETRLAQIEQDFTHLRYEQGTTRLLAAVRASVADHEPTPVYRSGAPVTGRPAFCGHDPDNPDWAMHHKQDEYGWVCLAHPIAFVCRVDSDDSGDAVVWPCPHYITVMAALLGEPEDQVRAMLTTNHERPGTDA</sequence>
<gene>
    <name evidence="1" type="ORF">GCM10023196_037410</name>
</gene>
<dbReference type="EMBL" id="BAABHK010000004">
    <property type="protein sequence ID" value="GAA4626981.1"/>
    <property type="molecule type" value="Genomic_DNA"/>
</dbReference>
<evidence type="ECO:0000313" key="1">
    <source>
        <dbReference type="EMBL" id="GAA4626981.1"/>
    </source>
</evidence>